<evidence type="ECO:0000313" key="2">
    <source>
        <dbReference type="Proteomes" id="UP000239872"/>
    </source>
</evidence>
<name>A0A2S7T2N9_9BACT</name>
<dbReference type="EMBL" id="PPSL01000001">
    <property type="protein sequence ID" value="PQJ13026.1"/>
    <property type="molecule type" value="Genomic_DNA"/>
</dbReference>
<evidence type="ECO:0000313" key="1">
    <source>
        <dbReference type="EMBL" id="PQJ13026.1"/>
    </source>
</evidence>
<accession>A0A2S7T2N9</accession>
<reference evidence="1 2" key="1">
    <citation type="submission" date="2018-01" db="EMBL/GenBank/DDBJ databases">
        <title>A novel member of the phylum Bacteroidetes isolated from glacier ice.</title>
        <authorList>
            <person name="Liu Q."/>
            <person name="Xin Y.-H."/>
        </authorList>
    </citation>
    <scope>NUCLEOTIDE SEQUENCE [LARGE SCALE GENOMIC DNA]</scope>
    <source>
        <strain evidence="1 2">RB1R16</strain>
    </source>
</reference>
<gene>
    <name evidence="1" type="ORF">CJD36_004585</name>
</gene>
<sequence>MEKNINKMWISFGWGVYRSGAYFYTCLFSGIGRFHTGGAKSGDYSAWGVPVQPEGLFLCVLKTSMTSISSFSI</sequence>
<protein>
    <submittedName>
        <fullName evidence="1">Uncharacterized protein</fullName>
    </submittedName>
</protein>
<comment type="caution">
    <text evidence="1">The sequence shown here is derived from an EMBL/GenBank/DDBJ whole genome shotgun (WGS) entry which is preliminary data.</text>
</comment>
<proteinExistence type="predicted"/>
<dbReference type="AlphaFoldDB" id="A0A2S7T2N9"/>
<dbReference type="RefSeq" id="WP_105037910.1">
    <property type="nucleotide sequence ID" value="NZ_PPSL01000001.1"/>
</dbReference>
<keyword evidence="2" id="KW-1185">Reference proteome</keyword>
<organism evidence="1 2">
    <name type="scientific">Flavipsychrobacter stenotrophus</name>
    <dbReference type="NCBI Taxonomy" id="2077091"/>
    <lineage>
        <taxon>Bacteria</taxon>
        <taxon>Pseudomonadati</taxon>
        <taxon>Bacteroidota</taxon>
        <taxon>Chitinophagia</taxon>
        <taxon>Chitinophagales</taxon>
        <taxon>Chitinophagaceae</taxon>
        <taxon>Flavipsychrobacter</taxon>
    </lineage>
</organism>
<dbReference type="Proteomes" id="UP000239872">
    <property type="component" value="Unassembled WGS sequence"/>
</dbReference>